<evidence type="ECO:0000256" key="3">
    <source>
        <dbReference type="ARBA" id="ARBA00013725"/>
    </source>
</evidence>
<dbReference type="GO" id="GO:0003899">
    <property type="term" value="F:DNA-directed RNA polymerase activity"/>
    <property type="evidence" value="ECO:0007669"/>
    <property type="project" value="UniProtKB-EC"/>
</dbReference>
<dbReference type="InterPro" id="IPR036161">
    <property type="entry name" value="RPB6/omega-like_sf"/>
</dbReference>
<evidence type="ECO:0000256" key="4">
    <source>
        <dbReference type="ARBA" id="ARBA00022478"/>
    </source>
</evidence>
<proteinExistence type="inferred from homology"/>
<gene>
    <name evidence="9" type="ORF">HYQ43_18590</name>
</gene>
<dbReference type="EMBL" id="CP058690">
    <property type="protein sequence ID" value="QLH16110.1"/>
    <property type="molecule type" value="Genomic_DNA"/>
</dbReference>
<comment type="catalytic activity">
    <reaction evidence="8">
        <text>RNA(n) + a ribonucleoside 5'-triphosphate = RNA(n+1) + diphosphate</text>
        <dbReference type="Rhea" id="RHEA:21248"/>
        <dbReference type="Rhea" id="RHEA-COMP:14527"/>
        <dbReference type="Rhea" id="RHEA-COMP:17342"/>
        <dbReference type="ChEBI" id="CHEBI:33019"/>
        <dbReference type="ChEBI" id="CHEBI:61557"/>
        <dbReference type="ChEBI" id="CHEBI:140395"/>
        <dbReference type="EC" id="2.7.7.6"/>
    </reaction>
</comment>
<dbReference type="EC" id="2.7.7.6" evidence="2"/>
<sequence length="79" mass="8153">MNPLLPLDCQAAMPDRFGLVLAAAARTRALREGAAPRLGDASNSATETALAEIAAGAFAPAELSPFLPPSEPRRLAKPT</sequence>
<dbReference type="AlphaFoldDB" id="A0A7H9BXF8"/>
<name>A0A7H9BXF8_PARPN</name>
<keyword evidence="4 9" id="KW-0240">DNA-directed RNA polymerase</keyword>
<dbReference type="SUPFAM" id="SSF63562">
    <property type="entry name" value="RPB6/omega subunit-like"/>
    <property type="match status" value="1"/>
</dbReference>
<dbReference type="GO" id="GO:0006351">
    <property type="term" value="P:DNA-templated transcription"/>
    <property type="evidence" value="ECO:0007669"/>
    <property type="project" value="InterPro"/>
</dbReference>
<dbReference type="Gene3D" id="3.90.940.10">
    <property type="match status" value="1"/>
</dbReference>
<evidence type="ECO:0000256" key="6">
    <source>
        <dbReference type="ARBA" id="ARBA00029924"/>
    </source>
</evidence>
<dbReference type="GO" id="GO:0000428">
    <property type="term" value="C:DNA-directed RNA polymerase complex"/>
    <property type="evidence" value="ECO:0007669"/>
    <property type="project" value="UniProtKB-KW"/>
</dbReference>
<dbReference type="SMART" id="SM01409">
    <property type="entry name" value="RNA_pol_Rpb6"/>
    <property type="match status" value="1"/>
</dbReference>
<evidence type="ECO:0000256" key="7">
    <source>
        <dbReference type="ARBA" id="ARBA00030998"/>
    </source>
</evidence>
<evidence type="ECO:0000256" key="2">
    <source>
        <dbReference type="ARBA" id="ARBA00012418"/>
    </source>
</evidence>
<dbReference type="Pfam" id="PF01192">
    <property type="entry name" value="RNA_pol_Rpb6"/>
    <property type="match status" value="1"/>
</dbReference>
<evidence type="ECO:0000313" key="9">
    <source>
        <dbReference type="EMBL" id="QLH16110.1"/>
    </source>
</evidence>
<dbReference type="InterPro" id="IPR006110">
    <property type="entry name" value="Pol_omega/Rpo6/RPB6"/>
</dbReference>
<accession>A0A7H9BXF8</accession>
<evidence type="ECO:0000256" key="8">
    <source>
        <dbReference type="ARBA" id="ARBA00048552"/>
    </source>
</evidence>
<keyword evidence="5" id="KW-0804">Transcription</keyword>
<dbReference type="Proteomes" id="UP000509322">
    <property type="component" value="Chromosome 2"/>
</dbReference>
<protein>
    <recommendedName>
        <fullName evidence="3">DNA-directed RNA polymerase subunit omega</fullName>
        <ecNumber evidence="2">2.7.7.6</ecNumber>
    </recommendedName>
    <alternativeName>
        <fullName evidence="7">RNA polymerase omega subunit</fullName>
    </alternativeName>
    <alternativeName>
        <fullName evidence="6">Transcriptase subunit omega</fullName>
    </alternativeName>
</protein>
<comment type="similarity">
    <text evidence="1">Belongs to the RNA polymerase subunit omega family.</text>
</comment>
<evidence type="ECO:0000256" key="5">
    <source>
        <dbReference type="ARBA" id="ARBA00023163"/>
    </source>
</evidence>
<evidence type="ECO:0000256" key="1">
    <source>
        <dbReference type="ARBA" id="ARBA00006711"/>
    </source>
</evidence>
<evidence type="ECO:0000313" key="10">
    <source>
        <dbReference type="Proteomes" id="UP000509322"/>
    </source>
</evidence>
<organism evidence="9 10">
    <name type="scientific">Paracoccus pantotrophus</name>
    <name type="common">Thiosphaera pantotropha</name>
    <dbReference type="NCBI Taxonomy" id="82367"/>
    <lineage>
        <taxon>Bacteria</taxon>
        <taxon>Pseudomonadati</taxon>
        <taxon>Pseudomonadota</taxon>
        <taxon>Alphaproteobacteria</taxon>
        <taxon>Rhodobacterales</taxon>
        <taxon>Paracoccaceae</taxon>
        <taxon>Paracoccus</taxon>
    </lineage>
</organism>
<reference evidence="9 10" key="1">
    <citation type="submission" date="2020-07" db="EMBL/GenBank/DDBJ databases">
        <title>The complete genome of Paracoccus pantotrophus ACCC 10489.</title>
        <authorList>
            <person name="Si Y."/>
        </authorList>
    </citation>
    <scope>NUCLEOTIDE SEQUENCE [LARGE SCALE GENOMIC DNA]</scope>
    <source>
        <strain evidence="9 10">ACCC10489</strain>
    </source>
</reference>
<dbReference type="GO" id="GO:0003677">
    <property type="term" value="F:DNA binding"/>
    <property type="evidence" value="ECO:0007669"/>
    <property type="project" value="InterPro"/>
</dbReference>